<feature type="region of interest" description="Disordered" evidence="1">
    <location>
        <begin position="1"/>
        <end position="22"/>
    </location>
</feature>
<dbReference type="Proteomes" id="UP000275846">
    <property type="component" value="Unassembled WGS sequence"/>
</dbReference>
<keyword evidence="3" id="KW-1185">Reference proteome</keyword>
<reference evidence="2 3" key="2">
    <citation type="submission" date="2018-11" db="EMBL/GenBank/DDBJ databases">
        <authorList>
            <consortium name="Pathogen Informatics"/>
        </authorList>
    </citation>
    <scope>NUCLEOTIDE SEQUENCE [LARGE SCALE GENOMIC DNA]</scope>
    <source>
        <strain evidence="2 3">NST_G2</strain>
    </source>
</reference>
<dbReference type="AlphaFoldDB" id="A0A183SUR0"/>
<proteinExistence type="predicted"/>
<reference evidence="4" key="1">
    <citation type="submission" date="2016-06" db="UniProtKB">
        <authorList>
            <consortium name="WormBaseParasite"/>
        </authorList>
    </citation>
    <scope>IDENTIFICATION</scope>
</reference>
<gene>
    <name evidence="2" type="ORF">SSLN_LOCUS7958</name>
</gene>
<evidence type="ECO:0000313" key="3">
    <source>
        <dbReference type="Proteomes" id="UP000275846"/>
    </source>
</evidence>
<dbReference type="EMBL" id="UYSU01034399">
    <property type="protein sequence ID" value="VDL94343.1"/>
    <property type="molecule type" value="Genomic_DNA"/>
</dbReference>
<dbReference type="WBParaSite" id="SSLN_0000826201-mRNA-1">
    <property type="protein sequence ID" value="SSLN_0000826201-mRNA-1"/>
    <property type="gene ID" value="SSLN_0000826201"/>
</dbReference>
<evidence type="ECO:0000313" key="2">
    <source>
        <dbReference type="EMBL" id="VDL94343.1"/>
    </source>
</evidence>
<feature type="compositionally biased region" description="Polar residues" evidence="1">
    <location>
        <begin position="1"/>
        <end position="17"/>
    </location>
</feature>
<organism evidence="4">
    <name type="scientific">Schistocephalus solidus</name>
    <name type="common">Tapeworm</name>
    <dbReference type="NCBI Taxonomy" id="70667"/>
    <lineage>
        <taxon>Eukaryota</taxon>
        <taxon>Metazoa</taxon>
        <taxon>Spiralia</taxon>
        <taxon>Lophotrochozoa</taxon>
        <taxon>Platyhelminthes</taxon>
        <taxon>Cestoda</taxon>
        <taxon>Eucestoda</taxon>
        <taxon>Diphyllobothriidea</taxon>
        <taxon>Diphyllobothriidae</taxon>
        <taxon>Schistocephalus</taxon>
    </lineage>
</organism>
<evidence type="ECO:0000256" key="1">
    <source>
        <dbReference type="SAM" id="MobiDB-lite"/>
    </source>
</evidence>
<protein>
    <submittedName>
        <fullName evidence="2 4">Uncharacterized protein</fullName>
    </submittedName>
</protein>
<name>A0A183SUR0_SCHSO</name>
<evidence type="ECO:0000313" key="4">
    <source>
        <dbReference type="WBParaSite" id="SSLN_0000826201-mRNA-1"/>
    </source>
</evidence>
<accession>A0A183SUR0</accession>
<sequence>MQQQPEAPLIATTTPIPLSSPMPQTPTTTIFLPPPSDHILDVAPPLTTVTPSTPATAAKTMVNLVTTTITSCPTTSLMPTTYETTPNAPSPASLTITGPTTSNGGWILTCPHRKSIAQRNLNQFKENRHILTAPALAANLPTHIQLPMSFKRDGKLSVNKFTHHAATALSECWFSKNAFTFSNGPDNSLITLEEATSSLTSSSSSLDENSFASS</sequence>